<dbReference type="PROSITE" id="PS50883">
    <property type="entry name" value="EAL"/>
    <property type="match status" value="1"/>
</dbReference>
<dbReference type="Proteomes" id="UP000198688">
    <property type="component" value="Chromosome I"/>
</dbReference>
<dbReference type="Gene3D" id="1.10.3210.10">
    <property type="entry name" value="Hypothetical protein af1432"/>
    <property type="match status" value="1"/>
</dbReference>
<proteinExistence type="predicted"/>
<feature type="domain" description="HDOD" evidence="2">
    <location>
        <begin position="201"/>
        <end position="385"/>
    </location>
</feature>
<protein>
    <submittedName>
        <fullName evidence="3">Diguanylate phosphodiesterase</fullName>
    </submittedName>
</protein>
<dbReference type="Pfam" id="PF08668">
    <property type="entry name" value="HDOD"/>
    <property type="match status" value="1"/>
</dbReference>
<dbReference type="SUPFAM" id="SSF109604">
    <property type="entry name" value="HD-domain/PDEase-like"/>
    <property type="match status" value="1"/>
</dbReference>
<evidence type="ECO:0000313" key="3">
    <source>
        <dbReference type="EMBL" id="SDS20005.1"/>
    </source>
</evidence>
<dbReference type="InterPro" id="IPR001633">
    <property type="entry name" value="EAL_dom"/>
</dbReference>
<reference evidence="3 4" key="1">
    <citation type="submission" date="2016-10" db="EMBL/GenBank/DDBJ databases">
        <authorList>
            <person name="de Groot N.N."/>
        </authorList>
    </citation>
    <scope>NUCLEOTIDE SEQUENCE [LARGE SCALE GENOMIC DNA]</scope>
    <source>
        <strain evidence="3 4">DSM 43941</strain>
    </source>
</reference>
<dbReference type="PANTHER" id="PTHR33525:SF4">
    <property type="entry name" value="CYCLIC DI-GMP PHOSPHODIESTERASE CDGJ"/>
    <property type="match status" value="1"/>
</dbReference>
<dbReference type="InterPro" id="IPR052340">
    <property type="entry name" value="RNase_Y/CdgJ"/>
</dbReference>
<dbReference type="PROSITE" id="PS51833">
    <property type="entry name" value="HDOD"/>
    <property type="match status" value="1"/>
</dbReference>
<evidence type="ECO:0000313" key="4">
    <source>
        <dbReference type="Proteomes" id="UP000198688"/>
    </source>
</evidence>
<dbReference type="Pfam" id="PF00563">
    <property type="entry name" value="EAL"/>
    <property type="match status" value="1"/>
</dbReference>
<gene>
    <name evidence="3" type="ORF">SAMN04489716_0241</name>
</gene>
<name>A0A1H1Q990_9ACTN</name>
<dbReference type="EMBL" id="LT629758">
    <property type="protein sequence ID" value="SDS20005.1"/>
    <property type="molecule type" value="Genomic_DNA"/>
</dbReference>
<sequence>MLDAVHVGRQPIFDANGDVVAYELLFRGRMDAVESGRQDTYATSTVMVNAFTEFGIAEVAGNRPCFINLTREFVTGQLPLPFGPEQVVLEVLETVDVDDEVIAGITALAEAGYKIALDDFVWGSGHERLLGLASYVKLDLLDGDLSRLGEIVAACREHPGIQLVAERLETAAEVAIADRYGMELRQGYALSRPQVLSAPSLSPSRMRRLELVAALMSPDVPMDKVTSIIVSDPALALRVLRVSNSVAAGVVSRISSVRQAVMLVGLNRIRRWATLMVVDDAAEASEQQLLTALTQARLCENLAPRFRADPGAAFVAGLVTGMAGLMSMTPAAMAEQLPLTTEVSDALTRGTGRLGEILTAVRAYEDGEWGSGDLAGLSLDAMRWSTRTLSAASQLTPASAAGRRRNRDAAG</sequence>
<dbReference type="InterPro" id="IPR035919">
    <property type="entry name" value="EAL_sf"/>
</dbReference>
<evidence type="ECO:0000259" key="1">
    <source>
        <dbReference type="PROSITE" id="PS50883"/>
    </source>
</evidence>
<dbReference type="STRING" id="113562.SAMN04489716_0241"/>
<dbReference type="PIRSF" id="PIRSF003180">
    <property type="entry name" value="DiGMPpdiest_YuxH"/>
    <property type="match status" value="1"/>
</dbReference>
<feature type="domain" description="EAL" evidence="1">
    <location>
        <begin position="1"/>
        <end position="207"/>
    </location>
</feature>
<dbReference type="SUPFAM" id="SSF141868">
    <property type="entry name" value="EAL domain-like"/>
    <property type="match status" value="1"/>
</dbReference>
<dbReference type="PANTHER" id="PTHR33525">
    <property type="match status" value="1"/>
</dbReference>
<evidence type="ECO:0000259" key="2">
    <source>
        <dbReference type="PROSITE" id="PS51833"/>
    </source>
</evidence>
<keyword evidence="4" id="KW-1185">Reference proteome</keyword>
<dbReference type="InterPro" id="IPR013976">
    <property type="entry name" value="HDOD"/>
</dbReference>
<dbReference type="Gene3D" id="3.20.20.450">
    <property type="entry name" value="EAL domain"/>
    <property type="match status" value="1"/>
</dbReference>
<dbReference type="SMART" id="SM00052">
    <property type="entry name" value="EAL"/>
    <property type="match status" value="1"/>
</dbReference>
<dbReference type="InterPro" id="IPR014408">
    <property type="entry name" value="dGMP_Pdiesterase_EAL/HD-GYP"/>
</dbReference>
<dbReference type="AlphaFoldDB" id="A0A1H1Q990"/>
<accession>A0A1H1Q990</accession>
<organism evidence="3 4">
    <name type="scientific">Actinoplanes derwentensis</name>
    <dbReference type="NCBI Taxonomy" id="113562"/>
    <lineage>
        <taxon>Bacteria</taxon>
        <taxon>Bacillati</taxon>
        <taxon>Actinomycetota</taxon>
        <taxon>Actinomycetes</taxon>
        <taxon>Micromonosporales</taxon>
        <taxon>Micromonosporaceae</taxon>
        <taxon>Actinoplanes</taxon>
    </lineage>
</organism>